<sequence length="219" mass="24147">MAENLLHGVPAKSISPRAFGWQLFFGGLLLNLCFGLLIAAYLVGSERHFEDKARQNVEALVEVLEGDIAASLEKVDTLLQVSVDEFHRQLALGALDDAAIERFLDRQRTRQKLITLLVFYDADGNTKFGAQGKTGPETSNRDRDYFVYLRENPAAGLVITKPLLGRVTGKWVMILARRVNNPDGSFAGVILASLALENFENKFATLKLGTNGIVSLRGR</sequence>
<dbReference type="GO" id="GO:0005886">
    <property type="term" value="C:plasma membrane"/>
    <property type="evidence" value="ECO:0007669"/>
    <property type="project" value="UniProtKB-SubCell"/>
</dbReference>
<keyword evidence="4 6" id="KW-1133">Transmembrane helix</keyword>
<name>A0A935N2A5_9RHOO</name>
<comment type="subcellular location">
    <subcellularLocation>
        <location evidence="1">Cell membrane</location>
        <topology evidence="1">Multi-pass membrane protein</topology>
    </subcellularLocation>
</comment>
<evidence type="ECO:0000256" key="3">
    <source>
        <dbReference type="ARBA" id="ARBA00022692"/>
    </source>
</evidence>
<keyword evidence="5 6" id="KW-0472">Membrane</keyword>
<keyword evidence="3 6" id="KW-0812">Transmembrane</keyword>
<evidence type="ECO:0000256" key="6">
    <source>
        <dbReference type="SAM" id="Phobius"/>
    </source>
</evidence>
<dbReference type="Pfam" id="PF02743">
    <property type="entry name" value="dCache_1"/>
    <property type="match status" value="1"/>
</dbReference>
<dbReference type="Gene3D" id="3.30.450.20">
    <property type="entry name" value="PAS domain"/>
    <property type="match status" value="1"/>
</dbReference>
<gene>
    <name evidence="8" type="ORF">IPJ38_18415</name>
</gene>
<dbReference type="EMBL" id="JADJMS010000046">
    <property type="protein sequence ID" value="MBK7416780.1"/>
    <property type="molecule type" value="Genomic_DNA"/>
</dbReference>
<evidence type="ECO:0000256" key="2">
    <source>
        <dbReference type="ARBA" id="ARBA00022475"/>
    </source>
</evidence>
<organism evidence="8 9">
    <name type="scientific">Candidatus Dechloromonas phosphorivorans</name>
    <dbReference type="NCBI Taxonomy" id="2899244"/>
    <lineage>
        <taxon>Bacteria</taxon>
        <taxon>Pseudomonadati</taxon>
        <taxon>Pseudomonadota</taxon>
        <taxon>Betaproteobacteria</taxon>
        <taxon>Rhodocyclales</taxon>
        <taxon>Azonexaceae</taxon>
        <taxon>Dechloromonas</taxon>
    </lineage>
</organism>
<evidence type="ECO:0000256" key="4">
    <source>
        <dbReference type="ARBA" id="ARBA00022989"/>
    </source>
</evidence>
<evidence type="ECO:0000313" key="8">
    <source>
        <dbReference type="EMBL" id="MBK7416780.1"/>
    </source>
</evidence>
<proteinExistence type="predicted"/>
<dbReference type="AlphaFoldDB" id="A0A935N2A5"/>
<accession>A0A935N2A5</accession>
<reference evidence="8 9" key="1">
    <citation type="submission" date="2020-10" db="EMBL/GenBank/DDBJ databases">
        <title>Connecting structure to function with the recovery of over 1000 high-quality activated sludge metagenome-assembled genomes encoding full-length rRNA genes using long-read sequencing.</title>
        <authorList>
            <person name="Singleton C.M."/>
            <person name="Petriglieri F."/>
            <person name="Kristensen J.M."/>
            <person name="Kirkegaard R.H."/>
            <person name="Michaelsen T.Y."/>
            <person name="Andersen M.H."/>
            <person name="Karst S.M."/>
            <person name="Dueholm M.S."/>
            <person name="Nielsen P.H."/>
            <person name="Albertsen M."/>
        </authorList>
    </citation>
    <scope>NUCLEOTIDE SEQUENCE [LARGE SCALE GENOMIC DNA]</scope>
    <source>
        <strain evidence="8">EsbW_18-Q3-R4-48_BATAC.463</strain>
    </source>
</reference>
<dbReference type="Proteomes" id="UP000739411">
    <property type="component" value="Unassembled WGS sequence"/>
</dbReference>
<comment type="caution">
    <text evidence="8">The sequence shown here is derived from an EMBL/GenBank/DDBJ whole genome shotgun (WGS) entry which is preliminary data.</text>
</comment>
<evidence type="ECO:0000256" key="1">
    <source>
        <dbReference type="ARBA" id="ARBA00004651"/>
    </source>
</evidence>
<feature type="transmembrane region" description="Helical" evidence="6">
    <location>
        <begin position="20"/>
        <end position="44"/>
    </location>
</feature>
<evidence type="ECO:0000313" key="9">
    <source>
        <dbReference type="Proteomes" id="UP000739411"/>
    </source>
</evidence>
<dbReference type="InterPro" id="IPR033479">
    <property type="entry name" value="dCache_1"/>
</dbReference>
<feature type="domain" description="Cache" evidence="7">
    <location>
        <begin position="49"/>
        <end position="214"/>
    </location>
</feature>
<dbReference type="CDD" id="cd12914">
    <property type="entry name" value="PDC1_DGC_like"/>
    <property type="match status" value="1"/>
</dbReference>
<protein>
    <recommendedName>
        <fullName evidence="7">Cache domain-containing protein</fullName>
    </recommendedName>
</protein>
<evidence type="ECO:0000259" key="7">
    <source>
        <dbReference type="Pfam" id="PF02743"/>
    </source>
</evidence>
<evidence type="ECO:0000256" key="5">
    <source>
        <dbReference type="ARBA" id="ARBA00023136"/>
    </source>
</evidence>
<keyword evidence="2" id="KW-1003">Cell membrane</keyword>